<dbReference type="Pfam" id="PF14278">
    <property type="entry name" value="TetR_C_8"/>
    <property type="match status" value="1"/>
</dbReference>
<dbReference type="Pfam" id="PF00440">
    <property type="entry name" value="TetR_N"/>
    <property type="match status" value="1"/>
</dbReference>
<evidence type="ECO:0000313" key="5">
    <source>
        <dbReference type="Proteomes" id="UP001436297"/>
    </source>
</evidence>
<keyword evidence="5" id="KW-1185">Reference proteome</keyword>
<evidence type="ECO:0000313" key="4">
    <source>
        <dbReference type="EMBL" id="XAF71164.1"/>
    </source>
</evidence>
<dbReference type="EMBL" id="CP128355">
    <property type="protein sequence ID" value="XAF71164.1"/>
    <property type="molecule type" value="Genomic_DNA"/>
</dbReference>
<dbReference type="Gene3D" id="1.10.357.10">
    <property type="entry name" value="Tetracycline Repressor, domain 2"/>
    <property type="match status" value="1"/>
</dbReference>
<protein>
    <submittedName>
        <fullName evidence="4">TetR/AcrR family transcriptional regulator</fullName>
    </submittedName>
</protein>
<keyword evidence="1 2" id="KW-0238">DNA-binding</keyword>
<dbReference type="PANTHER" id="PTHR43479:SF11">
    <property type="entry name" value="ACREF_ENVCD OPERON REPRESSOR-RELATED"/>
    <property type="match status" value="1"/>
</dbReference>
<proteinExistence type="predicted"/>
<dbReference type="Proteomes" id="UP001436297">
    <property type="component" value="Chromosome"/>
</dbReference>
<name>A0ABZ3EE95_9STAP</name>
<dbReference type="InterPro" id="IPR009057">
    <property type="entry name" value="Homeodomain-like_sf"/>
</dbReference>
<feature type="DNA-binding region" description="H-T-H motif" evidence="2">
    <location>
        <begin position="29"/>
        <end position="48"/>
    </location>
</feature>
<organism evidence="4 5">
    <name type="scientific">Staphylococcus hsinchuensis</name>
    <dbReference type="NCBI Taxonomy" id="3051183"/>
    <lineage>
        <taxon>Bacteria</taxon>
        <taxon>Bacillati</taxon>
        <taxon>Bacillota</taxon>
        <taxon>Bacilli</taxon>
        <taxon>Bacillales</taxon>
        <taxon>Staphylococcaceae</taxon>
        <taxon>Staphylococcus</taxon>
    </lineage>
</organism>
<gene>
    <name evidence="4" type="ORF">QQM35_03360</name>
</gene>
<evidence type="ECO:0000256" key="2">
    <source>
        <dbReference type="PROSITE-ProRule" id="PRU00335"/>
    </source>
</evidence>
<evidence type="ECO:0000259" key="3">
    <source>
        <dbReference type="PROSITE" id="PS50977"/>
    </source>
</evidence>
<dbReference type="InterPro" id="IPR001647">
    <property type="entry name" value="HTH_TetR"/>
</dbReference>
<accession>A0ABZ3EE95</accession>
<dbReference type="InterPro" id="IPR050624">
    <property type="entry name" value="HTH-type_Tx_Regulator"/>
</dbReference>
<feature type="domain" description="HTH tetR-type" evidence="3">
    <location>
        <begin position="6"/>
        <end position="66"/>
    </location>
</feature>
<dbReference type="RefSeq" id="WP_251521503.1">
    <property type="nucleotide sequence ID" value="NZ_CP128355.1"/>
</dbReference>
<dbReference type="InterPro" id="IPR039532">
    <property type="entry name" value="TetR_C_Firmicutes"/>
</dbReference>
<dbReference type="PANTHER" id="PTHR43479">
    <property type="entry name" value="ACREF/ENVCD OPERON REPRESSOR-RELATED"/>
    <property type="match status" value="1"/>
</dbReference>
<sequence length="175" mass="20499">MDRRKEKSRQLIIDHFIKLMQKKDVAKISMKDIADAANINRGTIYLNFIDKYDILDQAIEYIMTDAIEACSHFVYERDNGKESIREILHVIDRQYDIFKRLTQKSDLNVLRQTLSNKFISNIQLRQNTNAIATQFLGSALVGVIVWWIENAKPCSIDELSEELWRLVEPHIEEIS</sequence>
<reference evidence="4 5" key="1">
    <citation type="journal article" date="2024" name="Pathogens">
        <title>Staphylococcus hsinchuensis sp. nov., Isolated from Soymilk.</title>
        <authorList>
            <person name="Wang Y.T."/>
            <person name="Lin Y.C."/>
            <person name="Hsieh Y.H."/>
            <person name="Lin Y.T."/>
            <person name="Hamada M."/>
            <person name="Chen C.C."/>
            <person name="Liou J.S."/>
            <person name="Lee A.Y."/>
            <person name="Zhang W.L."/>
            <person name="Chen Y.T."/>
            <person name="Huang C.H."/>
        </authorList>
    </citation>
    <scope>NUCLEOTIDE SEQUENCE [LARGE SCALE GENOMIC DNA]</scope>
    <source>
        <strain evidence="4 5">H164</strain>
    </source>
</reference>
<dbReference type="PROSITE" id="PS50977">
    <property type="entry name" value="HTH_TETR_2"/>
    <property type="match status" value="1"/>
</dbReference>
<evidence type="ECO:0000256" key="1">
    <source>
        <dbReference type="ARBA" id="ARBA00023125"/>
    </source>
</evidence>
<dbReference type="SUPFAM" id="SSF46689">
    <property type="entry name" value="Homeodomain-like"/>
    <property type="match status" value="1"/>
</dbReference>